<keyword evidence="2" id="KW-0472">Membrane</keyword>
<proteinExistence type="predicted"/>
<accession>A0A5K0UAU1</accession>
<evidence type="ECO:0000256" key="2">
    <source>
        <dbReference type="SAM" id="Phobius"/>
    </source>
</evidence>
<evidence type="ECO:0000256" key="1">
    <source>
        <dbReference type="SAM" id="MobiDB-lite"/>
    </source>
</evidence>
<keyword evidence="2" id="KW-1133">Transmembrane helix</keyword>
<evidence type="ECO:0000313" key="4">
    <source>
        <dbReference type="Proteomes" id="UP000594342"/>
    </source>
</evidence>
<gene>
    <name evidence="3" type="ORF">YASMINEVIRUS_1067</name>
</gene>
<feature type="compositionally biased region" description="Basic and acidic residues" evidence="1">
    <location>
        <begin position="1"/>
        <end position="19"/>
    </location>
</feature>
<evidence type="ECO:0000313" key="3">
    <source>
        <dbReference type="EMBL" id="VBB18604.1"/>
    </source>
</evidence>
<dbReference type="EMBL" id="UPSH01000001">
    <property type="protein sequence ID" value="VBB18604.1"/>
    <property type="molecule type" value="Genomic_DNA"/>
</dbReference>
<sequence>MKSDIRDNVSYDNARHDNVSYDNDEYDRRDNDRHNTVNAVRLYQKGYADGYRRQRERTTLQRENEYRYIVNVLVIVLVFTLFMLLSMFVFGRTGENANYKGDCLVDLATTYKTDGCLDN</sequence>
<protein>
    <submittedName>
        <fullName evidence="3">Uncharacterized protein</fullName>
    </submittedName>
</protein>
<comment type="caution">
    <text evidence="3">The sequence shown here is derived from an EMBL/GenBank/DDBJ whole genome shotgun (WGS) entry which is preliminary data.</text>
</comment>
<dbReference type="Proteomes" id="UP000594342">
    <property type="component" value="Unassembled WGS sequence"/>
</dbReference>
<reference evidence="3 4" key="1">
    <citation type="submission" date="2018-10" db="EMBL/GenBank/DDBJ databases">
        <authorList>
            <consortium name="IHU Genomes"/>
        </authorList>
    </citation>
    <scope>NUCLEOTIDE SEQUENCE [LARGE SCALE GENOMIC DNA]</scope>
    <source>
        <strain evidence="3 4">A1</strain>
    </source>
</reference>
<organism evidence="3 4">
    <name type="scientific">Yasminevirus sp. GU-2018</name>
    <dbReference type="NCBI Taxonomy" id="2420051"/>
    <lineage>
        <taxon>Viruses</taxon>
        <taxon>Varidnaviria</taxon>
        <taxon>Bamfordvirae</taxon>
        <taxon>Nucleocytoviricota</taxon>
        <taxon>Megaviricetes</taxon>
        <taxon>Imitervirales</taxon>
        <taxon>Mimiviridae</taxon>
        <taxon>Klosneuvirinae</taxon>
        <taxon>Yasminevirus</taxon>
        <taxon>Yasminevirus saudimassiliense</taxon>
    </lineage>
</organism>
<keyword evidence="2" id="KW-0812">Transmembrane</keyword>
<name>A0A5K0UAU1_9VIRU</name>
<feature type="transmembrane region" description="Helical" evidence="2">
    <location>
        <begin position="68"/>
        <end position="90"/>
    </location>
</feature>
<keyword evidence="4" id="KW-1185">Reference proteome</keyword>
<feature type="region of interest" description="Disordered" evidence="1">
    <location>
        <begin position="1"/>
        <end position="31"/>
    </location>
</feature>